<dbReference type="SUPFAM" id="SSF56003">
    <property type="entry name" value="Molybdenum cofactor-binding domain"/>
    <property type="match status" value="1"/>
</dbReference>
<dbReference type="Pfam" id="PF02738">
    <property type="entry name" value="MoCoBD_1"/>
    <property type="match status" value="1"/>
</dbReference>
<dbReference type="Gene3D" id="3.30.365.10">
    <property type="entry name" value="Aldehyde oxidase/xanthine dehydrogenase, molybdopterin binding domain"/>
    <property type="match status" value="4"/>
</dbReference>
<reference evidence="2 3" key="1">
    <citation type="submission" date="2020-08" db="EMBL/GenBank/DDBJ databases">
        <title>Genomic Encyclopedia of Type Strains, Phase IV (KMG-IV): sequencing the most valuable type-strain genomes for metagenomic binning, comparative biology and taxonomic classification.</title>
        <authorList>
            <person name="Goeker M."/>
        </authorList>
    </citation>
    <scope>NUCLEOTIDE SEQUENCE [LARGE SCALE GENOMIC DNA]</scope>
    <source>
        <strain evidence="2 3">DSM 27203</strain>
    </source>
</reference>
<dbReference type="SUPFAM" id="SSF54665">
    <property type="entry name" value="CO dehydrogenase molybdoprotein N-domain-like"/>
    <property type="match status" value="1"/>
</dbReference>
<dbReference type="InterPro" id="IPR037165">
    <property type="entry name" value="AldOxase/xan_DH_Mopterin-bd_sf"/>
</dbReference>
<dbReference type="EC" id="1.17.1.4" evidence="2"/>
<evidence type="ECO:0000259" key="1">
    <source>
        <dbReference type="SMART" id="SM01008"/>
    </source>
</evidence>
<dbReference type="EMBL" id="JACIJI010000005">
    <property type="protein sequence ID" value="MBB5719582.1"/>
    <property type="molecule type" value="Genomic_DNA"/>
</dbReference>
<dbReference type="RefSeq" id="WP_184004483.1">
    <property type="nucleotide sequence ID" value="NZ_BAABIF010000030.1"/>
</dbReference>
<dbReference type="InterPro" id="IPR008274">
    <property type="entry name" value="AldOxase/xan_DH_MoCoBD1"/>
</dbReference>
<dbReference type="Gene3D" id="3.90.1170.50">
    <property type="entry name" value="Aldehyde oxidase/xanthine dehydrogenase, a/b hammerhead"/>
    <property type="match status" value="1"/>
</dbReference>
<dbReference type="SMART" id="SM01008">
    <property type="entry name" value="Ald_Xan_dh_C"/>
    <property type="match status" value="1"/>
</dbReference>
<keyword evidence="2" id="KW-0560">Oxidoreductase</keyword>
<gene>
    <name evidence="2" type="ORF">FHR23_002530</name>
</gene>
<sequence length="736" mass="77907">MADYRMDADHPGVAATRGVQNVLGKPLDRIDGVAKVTGTAPYGYERRVEGDIAYGFAITAPAAKGAVRNIDTDAARALPGVIDIIVDDPRIARQAAAFAPAATGNDRIDHWDQVIGVAVAETFEAARAAARAVVVDIAVEEGRYDTLAGRNDASPPPKDSRLQDRTIGDFDGAMADGEITLDQSYSTPNHVHAAMEPHASIARWDDGALTVWSSLQILSNARNILAQAFDLPHDKVRVISPYIGGGFGGKGGIGPETVLAVIAAQKLGRPVKIAMTRQQLFHNVYRRTDTHQRLRLAADAEGRLTALGHDSLLSQGPDGGFMEPVALGSLGLYGAPARRFTHRVVTLDMVMAGAVRAPGEAVGMLALESAMDEMAEKVGLDPIEFRKRNEPEVDPTTGKPFSSRRFIECLETGAERFGWDRREATPGMRREGEWLIGMGVAGAFRINLLVTGKARVQLMPDGTATVETDMTDIGTGTYTVTAQVAGEALGLPVEQVKVALGDTAFPPGSGSGGSFGAAATASSVALACEDIVAELAKRMDADPADMTLKDGHAIAGNRRVPFSELVGSAPIEGLGTIEQGRNAETYSQAAYGAQFAEVAVNAVTGEVRVRRMLGVFDAGRILNYKTAHSQAIGGMIWGIGYALHEDAVLDKRTGQFVNHDLGEYHIPAHADVPPLDVLFLEEPDLHANPVGVKGLGELSISGAGAAVTNAIYNACGVRVRDFPLTLDKIIADLPPV</sequence>
<dbReference type="Pfam" id="PF01315">
    <property type="entry name" value="Ald_Xan_dh_C"/>
    <property type="match status" value="1"/>
</dbReference>
<comment type="caution">
    <text evidence="2">The sequence shown here is derived from an EMBL/GenBank/DDBJ whole genome shotgun (WGS) entry which is preliminary data.</text>
</comment>
<keyword evidence="3" id="KW-1185">Reference proteome</keyword>
<evidence type="ECO:0000313" key="3">
    <source>
        <dbReference type="Proteomes" id="UP000554342"/>
    </source>
</evidence>
<dbReference type="PANTHER" id="PTHR11908">
    <property type="entry name" value="XANTHINE DEHYDROGENASE"/>
    <property type="match status" value="1"/>
</dbReference>
<evidence type="ECO:0000313" key="2">
    <source>
        <dbReference type="EMBL" id="MBB5719582.1"/>
    </source>
</evidence>
<dbReference type="InterPro" id="IPR016208">
    <property type="entry name" value="Ald_Oxase/xanthine_DH-like"/>
</dbReference>
<organism evidence="2 3">
    <name type="scientific">Stakelama sediminis</name>
    <dbReference type="NCBI Taxonomy" id="463200"/>
    <lineage>
        <taxon>Bacteria</taxon>
        <taxon>Pseudomonadati</taxon>
        <taxon>Pseudomonadota</taxon>
        <taxon>Alphaproteobacteria</taxon>
        <taxon>Sphingomonadales</taxon>
        <taxon>Sphingomonadaceae</taxon>
        <taxon>Stakelama</taxon>
    </lineage>
</organism>
<dbReference type="InterPro" id="IPR046867">
    <property type="entry name" value="AldOxase/xan_DH_MoCoBD2"/>
</dbReference>
<name>A0A840Z1L6_9SPHN</name>
<accession>A0A840Z1L6</accession>
<dbReference type="Pfam" id="PF20256">
    <property type="entry name" value="MoCoBD_2"/>
    <property type="match status" value="1"/>
</dbReference>
<feature type="domain" description="Aldehyde oxidase/xanthine dehydrogenase a/b hammerhead" evidence="1">
    <location>
        <begin position="37"/>
        <end position="141"/>
    </location>
</feature>
<dbReference type="GO" id="GO:0005506">
    <property type="term" value="F:iron ion binding"/>
    <property type="evidence" value="ECO:0007669"/>
    <property type="project" value="InterPro"/>
</dbReference>
<dbReference type="InterPro" id="IPR036856">
    <property type="entry name" value="Ald_Oxase/Xan_DH_a/b_sf"/>
</dbReference>
<protein>
    <submittedName>
        <fullName evidence="2">Xanthine dehydrogenase YagR molybdenum-binding subunit</fullName>
        <ecNumber evidence="2">1.17.1.4</ecNumber>
    </submittedName>
</protein>
<dbReference type="InterPro" id="IPR000674">
    <property type="entry name" value="Ald_Oxase/Xan_DH_a/b"/>
</dbReference>
<dbReference type="Proteomes" id="UP000554342">
    <property type="component" value="Unassembled WGS sequence"/>
</dbReference>
<dbReference type="PANTHER" id="PTHR11908:SF123">
    <property type="entry name" value="ALDEHYDE OXIDOREDUCTASE MOLYBDENUM-BINDING SUBUNIT PAOC"/>
    <property type="match status" value="1"/>
</dbReference>
<proteinExistence type="predicted"/>
<dbReference type="GO" id="GO:0004854">
    <property type="term" value="F:xanthine dehydrogenase activity"/>
    <property type="evidence" value="ECO:0007669"/>
    <property type="project" value="UniProtKB-EC"/>
</dbReference>
<dbReference type="AlphaFoldDB" id="A0A840Z1L6"/>